<evidence type="ECO:0000256" key="7">
    <source>
        <dbReference type="ARBA" id="ARBA00023055"/>
    </source>
</evidence>
<dbReference type="PROSITE" id="PS00211">
    <property type="entry name" value="ABC_TRANSPORTER_1"/>
    <property type="match status" value="1"/>
</dbReference>
<dbReference type="AlphaFoldDB" id="A0A2D2LSJ7"/>
<evidence type="ECO:0000256" key="4">
    <source>
        <dbReference type="ARBA" id="ARBA00022741"/>
    </source>
</evidence>
<dbReference type="STRING" id="34062.AXE82_08070"/>
<feature type="domain" description="ABC transmembrane type-1" evidence="11">
    <location>
        <begin position="40"/>
        <end position="328"/>
    </location>
</feature>
<evidence type="ECO:0000256" key="6">
    <source>
        <dbReference type="ARBA" id="ARBA00022989"/>
    </source>
</evidence>
<dbReference type="Pfam" id="PF00664">
    <property type="entry name" value="ABC_membrane"/>
    <property type="match status" value="1"/>
</dbReference>
<keyword evidence="2" id="KW-1003">Cell membrane</keyword>
<name>A0A2D2LSJ7_FAUOS</name>
<dbReference type="GO" id="GO:0015421">
    <property type="term" value="F:ABC-type oligopeptide transporter activity"/>
    <property type="evidence" value="ECO:0007669"/>
    <property type="project" value="TreeGrafter"/>
</dbReference>
<evidence type="ECO:0000313" key="12">
    <source>
        <dbReference type="EMBL" id="ATR78005.1"/>
    </source>
</evidence>
<dbReference type="FunFam" id="3.40.50.300:FF:000218">
    <property type="entry name" value="Multidrug ABC transporter ATP-binding protein"/>
    <property type="match status" value="1"/>
</dbReference>
<feature type="transmembrane region" description="Helical" evidence="9">
    <location>
        <begin position="271"/>
        <end position="293"/>
    </location>
</feature>
<evidence type="ECO:0000256" key="5">
    <source>
        <dbReference type="ARBA" id="ARBA00022840"/>
    </source>
</evidence>
<dbReference type="InterPro" id="IPR027417">
    <property type="entry name" value="P-loop_NTPase"/>
</dbReference>
<dbReference type="InterPro" id="IPR036640">
    <property type="entry name" value="ABC1_TM_sf"/>
</dbReference>
<evidence type="ECO:0000256" key="9">
    <source>
        <dbReference type="SAM" id="Phobius"/>
    </source>
</evidence>
<dbReference type="FunFam" id="1.20.1560.10:FF:000070">
    <property type="entry name" value="Multidrug ABC transporter ATP-binding protein"/>
    <property type="match status" value="1"/>
</dbReference>
<dbReference type="PANTHER" id="PTHR43394">
    <property type="entry name" value="ATP-DEPENDENT PERMEASE MDL1, MITOCHONDRIAL"/>
    <property type="match status" value="1"/>
</dbReference>
<dbReference type="PANTHER" id="PTHR43394:SF1">
    <property type="entry name" value="ATP-BINDING CASSETTE SUB-FAMILY B MEMBER 10, MITOCHONDRIAL"/>
    <property type="match status" value="1"/>
</dbReference>
<evidence type="ECO:0000256" key="8">
    <source>
        <dbReference type="ARBA" id="ARBA00023136"/>
    </source>
</evidence>
<keyword evidence="6 9" id="KW-1133">Transmembrane helix</keyword>
<feature type="transmembrane region" description="Helical" evidence="9">
    <location>
        <begin position="37"/>
        <end position="54"/>
    </location>
</feature>
<dbReference type="RefSeq" id="WP_100269376.1">
    <property type="nucleotide sequence ID" value="NZ_CP024443.1"/>
</dbReference>
<evidence type="ECO:0000256" key="3">
    <source>
        <dbReference type="ARBA" id="ARBA00022692"/>
    </source>
</evidence>
<dbReference type="InterPro" id="IPR039421">
    <property type="entry name" value="Type_1_exporter"/>
</dbReference>
<dbReference type="Proteomes" id="UP000229340">
    <property type="component" value="Chromosome"/>
</dbReference>
<dbReference type="InterPro" id="IPR017871">
    <property type="entry name" value="ABC_transporter-like_CS"/>
</dbReference>
<keyword evidence="5 12" id="KW-0067">ATP-binding</keyword>
<feature type="transmembrane region" description="Helical" evidence="9">
    <location>
        <begin position="85"/>
        <end position="107"/>
    </location>
</feature>
<accession>A0A2D2LSJ7</accession>
<reference evidence="13" key="1">
    <citation type="submission" date="2017-11" db="EMBL/GenBank/DDBJ databases">
        <title>Complete genome sequence of Moraxella osloensis NP7 isolated from human skin.</title>
        <authorList>
            <person name="Lee K."/>
            <person name="Lim J.Y."/>
            <person name="Hwang I."/>
        </authorList>
    </citation>
    <scope>NUCLEOTIDE SEQUENCE [LARGE SCALE GENOMIC DNA]</scope>
    <source>
        <strain evidence="13">NP7</strain>
    </source>
</reference>
<feature type="domain" description="ABC transporter" evidence="10">
    <location>
        <begin position="362"/>
        <end position="611"/>
    </location>
</feature>
<dbReference type="InterPro" id="IPR003593">
    <property type="entry name" value="AAA+_ATPase"/>
</dbReference>
<feature type="transmembrane region" description="Helical" evidence="9">
    <location>
        <begin position="157"/>
        <end position="179"/>
    </location>
</feature>
<evidence type="ECO:0000259" key="10">
    <source>
        <dbReference type="PROSITE" id="PS50893"/>
    </source>
</evidence>
<keyword evidence="8 9" id="KW-0472">Membrane</keyword>
<keyword evidence="7" id="KW-0445">Lipid transport</keyword>
<dbReference type="EMBL" id="CP024443">
    <property type="protein sequence ID" value="ATR78005.1"/>
    <property type="molecule type" value="Genomic_DNA"/>
</dbReference>
<keyword evidence="7" id="KW-0813">Transport</keyword>
<dbReference type="PROSITE" id="PS50929">
    <property type="entry name" value="ABC_TM1F"/>
    <property type="match status" value="1"/>
</dbReference>
<organism evidence="12 13">
    <name type="scientific">Faucicola osloensis</name>
    <name type="common">Moraxella osloensis</name>
    <dbReference type="NCBI Taxonomy" id="34062"/>
    <lineage>
        <taxon>Bacteria</taxon>
        <taxon>Pseudomonadati</taxon>
        <taxon>Pseudomonadota</taxon>
        <taxon>Gammaproteobacteria</taxon>
        <taxon>Moraxellales</taxon>
        <taxon>Moraxellaceae</taxon>
        <taxon>Faucicola</taxon>
    </lineage>
</organism>
<keyword evidence="2" id="KW-0997">Cell inner membrane</keyword>
<dbReference type="GO" id="GO:0016887">
    <property type="term" value="F:ATP hydrolysis activity"/>
    <property type="evidence" value="ECO:0007669"/>
    <property type="project" value="InterPro"/>
</dbReference>
<evidence type="ECO:0000256" key="1">
    <source>
        <dbReference type="ARBA" id="ARBA00004651"/>
    </source>
</evidence>
<dbReference type="GO" id="GO:0005524">
    <property type="term" value="F:ATP binding"/>
    <property type="evidence" value="ECO:0007669"/>
    <property type="project" value="UniProtKB-KW"/>
</dbReference>
<gene>
    <name evidence="12" type="ORF">NP7_01155</name>
</gene>
<feature type="transmembrane region" description="Helical" evidence="9">
    <location>
        <begin position="185"/>
        <end position="204"/>
    </location>
</feature>
<keyword evidence="3 9" id="KW-0812">Transmembrane</keyword>
<keyword evidence="4" id="KW-0547">Nucleotide-binding</keyword>
<dbReference type="InterPro" id="IPR003439">
    <property type="entry name" value="ABC_transporter-like_ATP-bd"/>
</dbReference>
<evidence type="ECO:0000256" key="2">
    <source>
        <dbReference type="ARBA" id="ARBA00022519"/>
    </source>
</evidence>
<dbReference type="InterPro" id="IPR011527">
    <property type="entry name" value="ABC1_TM_dom"/>
</dbReference>
<protein>
    <submittedName>
        <fullName evidence="12">Multidrug ABC transporter ATP-binding protein</fullName>
    </submittedName>
</protein>
<dbReference type="SUPFAM" id="SSF52540">
    <property type="entry name" value="P-loop containing nucleoside triphosphate hydrolases"/>
    <property type="match status" value="1"/>
</dbReference>
<dbReference type="SUPFAM" id="SSF90123">
    <property type="entry name" value="ABC transporter transmembrane region"/>
    <property type="match status" value="1"/>
</dbReference>
<dbReference type="SMART" id="SM00382">
    <property type="entry name" value="AAA"/>
    <property type="match status" value="1"/>
</dbReference>
<evidence type="ECO:0000259" key="11">
    <source>
        <dbReference type="PROSITE" id="PS50929"/>
    </source>
</evidence>
<dbReference type="Gene3D" id="1.20.1560.10">
    <property type="entry name" value="ABC transporter type 1, transmembrane domain"/>
    <property type="match status" value="1"/>
</dbReference>
<dbReference type="PROSITE" id="PS50893">
    <property type="entry name" value="ABC_TRANSPORTER_2"/>
    <property type="match status" value="1"/>
</dbReference>
<evidence type="ECO:0000313" key="13">
    <source>
        <dbReference type="Proteomes" id="UP000229340"/>
    </source>
</evidence>
<comment type="subcellular location">
    <subcellularLocation>
        <location evidence="1">Cell membrane</location>
        <topology evidence="1">Multi-pass membrane protein</topology>
    </subcellularLocation>
</comment>
<dbReference type="GO" id="GO:0006869">
    <property type="term" value="P:lipid transport"/>
    <property type="evidence" value="ECO:0007669"/>
    <property type="project" value="UniProtKB-KW"/>
</dbReference>
<proteinExistence type="predicted"/>
<sequence>MGLFRFFENRLEVYPEDNYNLPTDNFLKFLWACTKGLRGWIFAFMFLTGLIGVYESLLYKWIGDIVNWLGAYTPANLWAEKGDSLLMMAAVLMVSPILVGLSSLIHFQTLQGVFPMQMRWRFHRQMLGQSMQFYQDEFSGRVSAKVMQTALAVRDTIMTIADMLVYVLVYFVSSGIILFHLDSWLLIPFLLWMVMFFATVAYFIPKLKNSASRQADARALMTGRITDAYANITTVKLFSHSRRELTYAKDAMSQFLGTVHEQMRWVSRLELVNHLINVVLVGTTVALGLYLWYYNGLSVGAIAAATAMAMRLNGLTHWIMWQTAALFENIGTVQDGMKTLSKPHTVVDKPNARDLIITQGEINFSHVDFNYGRSGNKTNDADAKQKLLDDFNLEIKAGEKIGLVGRSGAGKSTLVNLLLRFYDVDGGAILIDNQNISDVTQESLRQQIGMVTQDTSLLHRTVRENIAYGRPDATDEEIISAAKQAHAWEFIQHLSDAKGNVGLDTQVGERGVKLSGGQRQRIAIARVMLKNAPILLLDEATSALDSEVEYAITDSLNDMMAGKTVIAIAHRLSTIASMDRLVVMDRGQIVEQGSHAQLLAQNGVYAKLWARQSGGFLGEDD</sequence>
<dbReference type="GO" id="GO:0005886">
    <property type="term" value="C:plasma membrane"/>
    <property type="evidence" value="ECO:0007669"/>
    <property type="project" value="UniProtKB-SubCell"/>
</dbReference>
<dbReference type="Pfam" id="PF00005">
    <property type="entry name" value="ABC_tran"/>
    <property type="match status" value="1"/>
</dbReference>
<dbReference type="Gene3D" id="3.40.50.300">
    <property type="entry name" value="P-loop containing nucleotide triphosphate hydrolases"/>
    <property type="match status" value="1"/>
</dbReference>